<accession>A0ABD5UX41</accession>
<protein>
    <recommendedName>
        <fullName evidence="5">PGF-CTERM sorting domain-containing protein</fullName>
    </recommendedName>
</protein>
<evidence type="ECO:0000313" key="3">
    <source>
        <dbReference type="EMBL" id="MFC6893723.1"/>
    </source>
</evidence>
<feature type="compositionally biased region" description="Low complexity" evidence="1">
    <location>
        <begin position="198"/>
        <end position="214"/>
    </location>
</feature>
<sequence>MFQGEADIRTWRDTAGTDVTETVLEGETGQNEGEPLRLSGSIQADQTPGRYSGEDLTVRVLEPRISSVTLYNSVGTELDDPSELQRDESLLVIVDWNYVEAEDLEVDLVSHEENVSIEREVLSTSPTDAQSDRLPEAVDEDVLAREVQGRGTTNDRTAYWLFDFTDVDDGTYTLRIEGIDDLTTGEASESFRIDVETADTPTPTTSPTDPVTPTATPPDSPTVTPTTTAEQTPTAEPPTATPSPTRSPTQTETATPTETPTGTTAVEEPGFGLIVTVVALVVVSVLAIRFLRD</sequence>
<feature type="transmembrane region" description="Helical" evidence="2">
    <location>
        <begin position="270"/>
        <end position="291"/>
    </location>
</feature>
<evidence type="ECO:0008006" key="5">
    <source>
        <dbReference type="Google" id="ProtNLM"/>
    </source>
</evidence>
<dbReference type="RefSeq" id="WP_379746051.1">
    <property type="nucleotide sequence ID" value="NZ_JBHSVN010000001.1"/>
</dbReference>
<name>A0ABD5UX41_9EURY</name>
<gene>
    <name evidence="3" type="ORF">ACFQE9_14060</name>
</gene>
<feature type="region of interest" description="Disordered" evidence="1">
    <location>
        <begin position="26"/>
        <end position="51"/>
    </location>
</feature>
<proteinExistence type="predicted"/>
<evidence type="ECO:0000256" key="2">
    <source>
        <dbReference type="SAM" id="Phobius"/>
    </source>
</evidence>
<keyword evidence="4" id="KW-1185">Reference proteome</keyword>
<feature type="region of interest" description="Disordered" evidence="1">
    <location>
        <begin position="187"/>
        <end position="265"/>
    </location>
</feature>
<evidence type="ECO:0000256" key="1">
    <source>
        <dbReference type="SAM" id="MobiDB-lite"/>
    </source>
</evidence>
<dbReference type="Proteomes" id="UP001596296">
    <property type="component" value="Unassembled WGS sequence"/>
</dbReference>
<keyword evidence="2" id="KW-0812">Transmembrane</keyword>
<keyword evidence="2" id="KW-0472">Membrane</keyword>
<comment type="caution">
    <text evidence="3">The sequence shown here is derived from an EMBL/GenBank/DDBJ whole genome shotgun (WGS) entry which is preliminary data.</text>
</comment>
<evidence type="ECO:0000313" key="4">
    <source>
        <dbReference type="Proteomes" id="UP001596296"/>
    </source>
</evidence>
<reference evidence="3 4" key="1">
    <citation type="journal article" date="2019" name="Int. J. Syst. Evol. Microbiol.">
        <title>The Global Catalogue of Microorganisms (GCM) 10K type strain sequencing project: providing services to taxonomists for standard genome sequencing and annotation.</title>
        <authorList>
            <consortium name="The Broad Institute Genomics Platform"/>
            <consortium name="The Broad Institute Genome Sequencing Center for Infectious Disease"/>
            <person name="Wu L."/>
            <person name="Ma J."/>
        </authorList>
    </citation>
    <scope>NUCLEOTIDE SEQUENCE [LARGE SCALE GENOMIC DNA]</scope>
    <source>
        <strain evidence="3 4">SKJ47</strain>
    </source>
</reference>
<keyword evidence="2" id="KW-1133">Transmembrane helix</keyword>
<dbReference type="EMBL" id="JBHSXL010000011">
    <property type="protein sequence ID" value="MFC6893723.1"/>
    <property type="molecule type" value="Genomic_DNA"/>
</dbReference>
<feature type="compositionally biased region" description="Low complexity" evidence="1">
    <location>
        <begin position="221"/>
        <end position="234"/>
    </location>
</feature>
<feature type="compositionally biased region" description="Low complexity" evidence="1">
    <location>
        <begin position="242"/>
        <end position="265"/>
    </location>
</feature>
<dbReference type="AlphaFoldDB" id="A0ABD5UX41"/>
<organism evidence="3 4">
    <name type="scientific">Halopenitus salinus</name>
    <dbReference type="NCBI Taxonomy" id="1198295"/>
    <lineage>
        <taxon>Archaea</taxon>
        <taxon>Methanobacteriati</taxon>
        <taxon>Methanobacteriota</taxon>
        <taxon>Stenosarchaea group</taxon>
        <taxon>Halobacteria</taxon>
        <taxon>Halobacteriales</taxon>
        <taxon>Haloferacaceae</taxon>
        <taxon>Halopenitus</taxon>
    </lineage>
</organism>